<evidence type="ECO:0000313" key="1">
    <source>
        <dbReference type="EMBL" id="KKL49671.1"/>
    </source>
</evidence>
<reference evidence="1" key="1">
    <citation type="journal article" date="2015" name="Nature">
        <title>Complex archaea that bridge the gap between prokaryotes and eukaryotes.</title>
        <authorList>
            <person name="Spang A."/>
            <person name="Saw J.H."/>
            <person name="Jorgensen S.L."/>
            <person name="Zaremba-Niedzwiedzka K."/>
            <person name="Martijn J."/>
            <person name="Lind A.E."/>
            <person name="van Eijk R."/>
            <person name="Schleper C."/>
            <person name="Guy L."/>
            <person name="Ettema T.J."/>
        </authorList>
    </citation>
    <scope>NUCLEOTIDE SEQUENCE</scope>
</reference>
<accession>A0A0F9D7L2</accession>
<dbReference type="EMBL" id="LAZR01032875">
    <property type="protein sequence ID" value="KKL49671.1"/>
    <property type="molecule type" value="Genomic_DNA"/>
</dbReference>
<organism evidence="1">
    <name type="scientific">marine sediment metagenome</name>
    <dbReference type="NCBI Taxonomy" id="412755"/>
    <lineage>
        <taxon>unclassified sequences</taxon>
        <taxon>metagenomes</taxon>
        <taxon>ecological metagenomes</taxon>
    </lineage>
</organism>
<sequence length="81" mass="9003">MESSKWIAQVFGKPDSESWEISVVREDNAHGRRSWGWFDSDKLLVSHNGGPCHWPLAPGLGDVMVGLAENLAKELNKKEGN</sequence>
<name>A0A0F9D7L2_9ZZZZ</name>
<dbReference type="AlphaFoldDB" id="A0A0F9D7L2"/>
<gene>
    <name evidence="1" type="ORF">LCGC14_2313170</name>
</gene>
<proteinExistence type="predicted"/>
<protein>
    <submittedName>
        <fullName evidence="1">Uncharacterized protein</fullName>
    </submittedName>
</protein>
<comment type="caution">
    <text evidence="1">The sequence shown here is derived from an EMBL/GenBank/DDBJ whole genome shotgun (WGS) entry which is preliminary data.</text>
</comment>